<feature type="compositionally biased region" description="Basic and acidic residues" evidence="1">
    <location>
        <begin position="171"/>
        <end position="180"/>
    </location>
</feature>
<dbReference type="Proteomes" id="UP000235965">
    <property type="component" value="Unassembled WGS sequence"/>
</dbReference>
<accession>A0A2J7PIQ8</accession>
<dbReference type="AlphaFoldDB" id="A0A2J7PIQ8"/>
<reference evidence="2 3" key="1">
    <citation type="submission" date="2017-12" db="EMBL/GenBank/DDBJ databases">
        <title>Hemimetabolous genomes reveal molecular basis of termite eusociality.</title>
        <authorList>
            <person name="Harrison M.C."/>
            <person name="Jongepier E."/>
            <person name="Robertson H.M."/>
            <person name="Arning N."/>
            <person name="Bitard-Feildel T."/>
            <person name="Chao H."/>
            <person name="Childers C.P."/>
            <person name="Dinh H."/>
            <person name="Doddapaneni H."/>
            <person name="Dugan S."/>
            <person name="Gowin J."/>
            <person name="Greiner C."/>
            <person name="Han Y."/>
            <person name="Hu H."/>
            <person name="Hughes D.S.T."/>
            <person name="Huylmans A.-K."/>
            <person name="Kemena C."/>
            <person name="Kremer L.P.M."/>
            <person name="Lee S.L."/>
            <person name="Lopez-Ezquerra A."/>
            <person name="Mallet L."/>
            <person name="Monroy-Kuhn J.M."/>
            <person name="Moser A."/>
            <person name="Murali S.C."/>
            <person name="Muzny D.M."/>
            <person name="Otani S."/>
            <person name="Piulachs M.-D."/>
            <person name="Poelchau M."/>
            <person name="Qu J."/>
            <person name="Schaub F."/>
            <person name="Wada-Katsumata A."/>
            <person name="Worley K.C."/>
            <person name="Xie Q."/>
            <person name="Ylla G."/>
            <person name="Poulsen M."/>
            <person name="Gibbs R.A."/>
            <person name="Schal C."/>
            <person name="Richards S."/>
            <person name="Belles X."/>
            <person name="Korb J."/>
            <person name="Bornberg-Bauer E."/>
        </authorList>
    </citation>
    <scope>NUCLEOTIDE SEQUENCE [LARGE SCALE GENOMIC DNA]</scope>
    <source>
        <tissue evidence="2">Whole body</tissue>
    </source>
</reference>
<gene>
    <name evidence="2" type="ORF">B7P43_G17806</name>
</gene>
<sequence>MSRNQMETLDIDAQRRELLFSQAYDNVLREQSLLSAWHQAAFPSNSQQSNNKNNNNNNNNKKNLSPRYGKISGNQDGARDRYFKGNRNSNGHPWGPTRLPRIQTSSNNNNNNSNSSSSPFSPASDLRRLLRSTNQSPEIPTREHSVKNSRGDDQAETDFNGPYNFRQLLRPTEHLPTESLRKRKGILMGERTSMPHTSVTPPNHPDDDSPSKRRAKPVHPRKI</sequence>
<dbReference type="OrthoDB" id="10658479at2759"/>
<evidence type="ECO:0000256" key="1">
    <source>
        <dbReference type="SAM" id="MobiDB-lite"/>
    </source>
</evidence>
<name>A0A2J7PIQ8_9NEOP</name>
<keyword evidence="3" id="KW-1185">Reference proteome</keyword>
<organism evidence="2 3">
    <name type="scientific">Cryptotermes secundus</name>
    <dbReference type="NCBI Taxonomy" id="105785"/>
    <lineage>
        <taxon>Eukaryota</taxon>
        <taxon>Metazoa</taxon>
        <taxon>Ecdysozoa</taxon>
        <taxon>Arthropoda</taxon>
        <taxon>Hexapoda</taxon>
        <taxon>Insecta</taxon>
        <taxon>Pterygota</taxon>
        <taxon>Neoptera</taxon>
        <taxon>Polyneoptera</taxon>
        <taxon>Dictyoptera</taxon>
        <taxon>Blattodea</taxon>
        <taxon>Blattoidea</taxon>
        <taxon>Termitoidae</taxon>
        <taxon>Kalotermitidae</taxon>
        <taxon>Cryptotermitinae</taxon>
        <taxon>Cryptotermes</taxon>
    </lineage>
</organism>
<dbReference type="InParanoid" id="A0A2J7PIQ8"/>
<feature type="compositionally biased region" description="Low complexity" evidence="1">
    <location>
        <begin position="105"/>
        <end position="118"/>
    </location>
</feature>
<comment type="caution">
    <text evidence="2">The sequence shown here is derived from an EMBL/GenBank/DDBJ whole genome shotgun (WGS) entry which is preliminary data.</text>
</comment>
<protein>
    <submittedName>
        <fullName evidence="2">Uncharacterized protein</fullName>
    </submittedName>
</protein>
<dbReference type="EMBL" id="NEVH01025005">
    <property type="protein sequence ID" value="PNF16208.1"/>
    <property type="molecule type" value="Genomic_DNA"/>
</dbReference>
<feature type="compositionally biased region" description="Low complexity" evidence="1">
    <location>
        <begin position="44"/>
        <end position="63"/>
    </location>
</feature>
<evidence type="ECO:0000313" key="3">
    <source>
        <dbReference type="Proteomes" id="UP000235965"/>
    </source>
</evidence>
<proteinExistence type="predicted"/>
<feature type="compositionally biased region" description="Basic and acidic residues" evidence="1">
    <location>
        <begin position="140"/>
        <end position="153"/>
    </location>
</feature>
<evidence type="ECO:0000313" key="2">
    <source>
        <dbReference type="EMBL" id="PNF16208.1"/>
    </source>
</evidence>
<feature type="region of interest" description="Disordered" evidence="1">
    <location>
        <begin position="43"/>
        <end position="223"/>
    </location>
</feature>
<feature type="compositionally biased region" description="Basic residues" evidence="1">
    <location>
        <begin position="212"/>
        <end position="223"/>
    </location>
</feature>
<dbReference type="STRING" id="105785.A0A2J7PIQ8"/>